<dbReference type="PANTHER" id="PTHR38457">
    <property type="entry name" value="REGULATOR ABRB-RELATED"/>
    <property type="match status" value="1"/>
</dbReference>
<feature type="region of interest" description="Disordered" evidence="1">
    <location>
        <begin position="1"/>
        <end position="22"/>
    </location>
</feature>
<feature type="transmembrane region" description="Helical" evidence="2">
    <location>
        <begin position="348"/>
        <end position="365"/>
    </location>
</feature>
<sequence length="371" mass="39008">MTDPTAPGASESAPSGSQATPETRQHVLRKALVAIAIGTAGGFLFAFLKLPLPWMMGAMVATTICSIAGLNIGLPQPVRMVMIAILGVMLGSAFKPELLDHLGKWAVSVTGLFFYGIVALVLVLLFLRKVAKYDPVTAYFSSSPGGLNEMVIVGKAMGGDDRIIALTHASRILIVVMIIPFLFRIFGGYEPQSGMLPPGNGFDIPAHEWALMAGCAIVGPLVARRLKLPAAPLLGAMVLSLVVHLTGWSKSAPPSMLIAAAQVVIGTGVGCRFAGTRVSEVLKIIQTSFGASLILLSTAVAAGFLLQDLVGLPWYVLVLAYAPGGLAEMSMVALGIGQDVAFVATHHLFRIAFIVVLAPLAFRLIRKAWTA</sequence>
<feature type="transmembrane region" description="Helical" evidence="2">
    <location>
        <begin position="312"/>
        <end position="336"/>
    </location>
</feature>
<evidence type="ECO:0000256" key="1">
    <source>
        <dbReference type="SAM" id="MobiDB-lite"/>
    </source>
</evidence>
<feature type="transmembrane region" description="Helical" evidence="2">
    <location>
        <begin position="163"/>
        <end position="186"/>
    </location>
</feature>
<feature type="transmembrane region" description="Helical" evidence="2">
    <location>
        <begin position="206"/>
        <end position="223"/>
    </location>
</feature>
<dbReference type="AlphaFoldDB" id="A0A9J7AWA2"/>
<feature type="compositionally biased region" description="Low complexity" evidence="1">
    <location>
        <begin position="1"/>
        <end position="19"/>
    </location>
</feature>
<dbReference type="InterPro" id="IPR017516">
    <property type="entry name" value="AbrB_dup"/>
</dbReference>
<dbReference type="Proteomes" id="UP001060336">
    <property type="component" value="Chromosome"/>
</dbReference>
<dbReference type="RefSeq" id="WP_257769734.1">
    <property type="nucleotide sequence ID" value="NZ_CP102480.1"/>
</dbReference>
<name>A0A9J7AWA2_9PROT</name>
<dbReference type="InterPro" id="IPR007820">
    <property type="entry name" value="AbrB_fam"/>
</dbReference>
<dbReference type="Pfam" id="PF05145">
    <property type="entry name" value="AbrB"/>
    <property type="match status" value="1"/>
</dbReference>
<protein>
    <submittedName>
        <fullName evidence="3">AbrB family transcriptional regulator</fullName>
    </submittedName>
</protein>
<dbReference type="PIRSF" id="PIRSF038991">
    <property type="entry name" value="Protein_AbrB"/>
    <property type="match status" value="1"/>
</dbReference>
<keyword evidence="2" id="KW-0472">Membrane</keyword>
<dbReference type="KEGG" id="naci:NUH88_02385"/>
<proteinExistence type="predicted"/>
<reference evidence="3" key="1">
    <citation type="submission" date="2022-08" db="EMBL/GenBank/DDBJ databases">
        <title>Nisaea acidiphila sp. nov., isolated from a marine algal debris and emended description of the genus Nisaea Urios et al. 2008.</title>
        <authorList>
            <person name="Kwon K."/>
        </authorList>
    </citation>
    <scope>NUCLEOTIDE SEQUENCE</scope>
    <source>
        <strain evidence="3">MEBiC11861</strain>
    </source>
</reference>
<gene>
    <name evidence="3" type="ORF">NUH88_02385</name>
</gene>
<feature type="transmembrane region" description="Helical" evidence="2">
    <location>
        <begin position="105"/>
        <end position="127"/>
    </location>
</feature>
<keyword evidence="2" id="KW-1133">Transmembrane helix</keyword>
<dbReference type="GO" id="GO:0016020">
    <property type="term" value="C:membrane"/>
    <property type="evidence" value="ECO:0007669"/>
    <property type="project" value="InterPro"/>
</dbReference>
<evidence type="ECO:0000313" key="4">
    <source>
        <dbReference type="Proteomes" id="UP001060336"/>
    </source>
</evidence>
<dbReference type="GO" id="GO:0010468">
    <property type="term" value="P:regulation of gene expression"/>
    <property type="evidence" value="ECO:0007669"/>
    <property type="project" value="InterPro"/>
</dbReference>
<keyword evidence="4" id="KW-1185">Reference proteome</keyword>
<evidence type="ECO:0000256" key="2">
    <source>
        <dbReference type="SAM" id="Phobius"/>
    </source>
</evidence>
<feature type="transmembrane region" description="Helical" evidence="2">
    <location>
        <begin position="287"/>
        <end position="306"/>
    </location>
</feature>
<feature type="transmembrane region" description="Helical" evidence="2">
    <location>
        <begin position="230"/>
        <end position="249"/>
    </location>
</feature>
<dbReference type="EMBL" id="CP102480">
    <property type="protein sequence ID" value="UUX50548.1"/>
    <property type="molecule type" value="Genomic_DNA"/>
</dbReference>
<accession>A0A9J7AWA2</accession>
<organism evidence="3 4">
    <name type="scientific">Nisaea acidiphila</name>
    <dbReference type="NCBI Taxonomy" id="1862145"/>
    <lineage>
        <taxon>Bacteria</taxon>
        <taxon>Pseudomonadati</taxon>
        <taxon>Pseudomonadota</taxon>
        <taxon>Alphaproteobacteria</taxon>
        <taxon>Rhodospirillales</taxon>
        <taxon>Thalassobaculaceae</taxon>
        <taxon>Nisaea</taxon>
    </lineage>
</organism>
<evidence type="ECO:0000313" key="3">
    <source>
        <dbReference type="EMBL" id="UUX50548.1"/>
    </source>
</evidence>
<dbReference type="PANTHER" id="PTHR38457:SF1">
    <property type="entry name" value="REGULATOR ABRB-RELATED"/>
    <property type="match status" value="1"/>
</dbReference>
<dbReference type="NCBIfam" id="TIGR03082">
    <property type="entry name" value="Gneg_AbrB_dup"/>
    <property type="match status" value="2"/>
</dbReference>
<feature type="transmembrane region" description="Helical" evidence="2">
    <location>
        <begin position="31"/>
        <end position="48"/>
    </location>
</feature>
<keyword evidence="2" id="KW-0812">Transmembrane</keyword>